<evidence type="ECO:0000313" key="1">
    <source>
        <dbReference type="EMBL" id="AAS80801.1"/>
    </source>
</evidence>
<sequence length="228" mass="25612">MGLRPGVVLVYLDQNHASRMAKHLLGQRGHEAFGRLFLALKGRAIAPPSPFHVLETLFPQRGPEEKAGYLLPALKEVFAALSGGYWVRPWQEVAARQRRGLHREDLLSEEGSWETPADLSPFQGLPEALRGLPYGEAHALALREIRERTGLEEVPFVRLLARLLARMASDLQRKPRPSDLLDAVMAATVYPYVDLLLTDRYLRGLLPEKSVGGRRKEVEALVRRLEGE</sequence>
<dbReference type="Proteomes" id="UP000000592">
    <property type="component" value="Chromosome"/>
</dbReference>
<name>Q72KR5_THET2</name>
<dbReference type="eggNOG" id="ENOG5031PTE">
    <property type="taxonomic scope" value="Bacteria"/>
</dbReference>
<dbReference type="EMBL" id="AE017221">
    <property type="protein sequence ID" value="AAS80801.1"/>
    <property type="molecule type" value="Genomic_DNA"/>
</dbReference>
<reference evidence="1 2" key="1">
    <citation type="journal article" date="2004" name="Nat. Biotechnol.">
        <title>The genome sequence of the extreme thermophile Thermus thermophilus.</title>
        <authorList>
            <person name="Henne A."/>
            <person name="Brueggemann H."/>
            <person name="Raasch C."/>
            <person name="Wiezer A."/>
            <person name="Hartsch T."/>
            <person name="Liesegang H."/>
            <person name="Johann A."/>
            <person name="Lienard T."/>
            <person name="Gohl O."/>
            <person name="Martinez-Arias R."/>
            <person name="Jacobi C."/>
            <person name="Starkuviene V."/>
            <person name="Schlenczeck S."/>
            <person name="Dencker S."/>
            <person name="Huber R."/>
            <person name="Klenk H.-P."/>
            <person name="Overbeek R."/>
            <person name="Kramer W."/>
            <person name="Merkl R."/>
            <person name="Gottschalk G."/>
            <person name="Fritz H.-J."/>
        </authorList>
    </citation>
    <scope>NUCLEOTIDE SEQUENCE [LARGE SCALE GENOMIC DNA]</scope>
    <source>
        <strain evidence="2">ATCC BAA-163 / DSM 7039 / HB27</strain>
    </source>
</reference>
<evidence type="ECO:0000313" key="2">
    <source>
        <dbReference type="Proteomes" id="UP000000592"/>
    </source>
</evidence>
<dbReference type="HOGENOM" id="CLU_1250146_0_0_0"/>
<gene>
    <name evidence="1" type="ordered locus">TT_C0453</name>
</gene>
<dbReference type="AlphaFoldDB" id="Q72KR5"/>
<proteinExistence type="predicted"/>
<accession>Q72KR5</accession>
<protein>
    <submittedName>
        <fullName evidence="1">Uncharacterized protein</fullName>
    </submittedName>
</protein>
<organism evidence="1 2">
    <name type="scientific">Thermus thermophilus (strain ATCC BAA-163 / DSM 7039 / HB27)</name>
    <dbReference type="NCBI Taxonomy" id="262724"/>
    <lineage>
        <taxon>Bacteria</taxon>
        <taxon>Thermotogati</taxon>
        <taxon>Deinococcota</taxon>
        <taxon>Deinococci</taxon>
        <taxon>Thermales</taxon>
        <taxon>Thermaceae</taxon>
        <taxon>Thermus</taxon>
    </lineage>
</organism>
<dbReference type="KEGG" id="tth:TT_C0453"/>